<dbReference type="RefSeq" id="WP_125460874.1">
    <property type="nucleotide sequence ID" value="NZ_CP109825.1"/>
</dbReference>
<dbReference type="Pfam" id="PF05309">
    <property type="entry name" value="TraE"/>
    <property type="match status" value="1"/>
</dbReference>
<gene>
    <name evidence="2" type="ORF">PWN146_05261</name>
</gene>
<dbReference type="AlphaFoldDB" id="A0A1C3HN94"/>
<keyword evidence="1" id="KW-0472">Membrane</keyword>
<dbReference type="EMBL" id="LT575491">
    <property type="protein sequence ID" value="SAY46492.1"/>
    <property type="molecule type" value="Genomic_DNA"/>
</dbReference>
<dbReference type="InterPro" id="IPR007973">
    <property type="entry name" value="Pilus_assembly_TraE"/>
</dbReference>
<sequence>MKHSARLNSNRIIALSFVLLGVLLFLSIVSNVILSVTNYKLQGDRQVVAIPMLFKAPFAISENSMDAGYLEQMALSFVSLRLNVSPETVDASHQFLLTMVKPAAQKELKLTMAKEANQIKKNDVNAAFFKTGVRVYPAEGRVDIRGELKTWFGDSKPDSVLKHYALYIDRTDGVTWLAKFVEVSDENK</sequence>
<accession>A0A1C3HN94</accession>
<feature type="transmembrane region" description="Helical" evidence="1">
    <location>
        <begin position="12"/>
        <end position="34"/>
    </location>
</feature>
<name>A0A1C3HN94_SERMA</name>
<proteinExistence type="predicted"/>
<organism evidence="2">
    <name type="scientific">Serratia marcescens</name>
    <dbReference type="NCBI Taxonomy" id="615"/>
    <lineage>
        <taxon>Bacteria</taxon>
        <taxon>Pseudomonadati</taxon>
        <taxon>Pseudomonadota</taxon>
        <taxon>Gammaproteobacteria</taxon>
        <taxon>Enterobacterales</taxon>
        <taxon>Yersiniaceae</taxon>
        <taxon>Serratia</taxon>
    </lineage>
</organism>
<reference evidence="2" key="1">
    <citation type="submission" date="2016-05" db="EMBL/GenBank/DDBJ databases">
        <authorList>
            <person name="Lavstsen T."/>
            <person name="Jespersen J.S."/>
        </authorList>
    </citation>
    <scope>NUCLEOTIDE SEQUENCE</scope>
    <source>
        <strain evidence="2">PWN146_assembly</strain>
    </source>
</reference>
<dbReference type="NCBIfam" id="TIGR02761">
    <property type="entry name" value="TraE_TIGR"/>
    <property type="match status" value="1"/>
</dbReference>
<evidence type="ECO:0000313" key="2">
    <source>
        <dbReference type="EMBL" id="SAY46492.1"/>
    </source>
</evidence>
<keyword evidence="1" id="KW-1133">Transmembrane helix</keyword>
<protein>
    <submittedName>
        <fullName evidence="2">TraE protein</fullName>
    </submittedName>
</protein>
<keyword evidence="1" id="KW-0812">Transmembrane</keyword>
<evidence type="ECO:0000256" key="1">
    <source>
        <dbReference type="SAM" id="Phobius"/>
    </source>
</evidence>